<reference evidence="1" key="1">
    <citation type="submission" date="2020-08" db="EMBL/GenBank/DDBJ databases">
        <title>Multicomponent nature underlies the extraordinary mechanical properties of spider dragline silk.</title>
        <authorList>
            <person name="Kono N."/>
            <person name="Nakamura H."/>
            <person name="Mori M."/>
            <person name="Yoshida Y."/>
            <person name="Ohtoshi R."/>
            <person name="Malay A.D."/>
            <person name="Moran D.A.P."/>
            <person name="Tomita M."/>
            <person name="Numata K."/>
            <person name="Arakawa K."/>
        </authorList>
    </citation>
    <scope>NUCLEOTIDE SEQUENCE</scope>
</reference>
<sequence>MPFLQELSRQEVNFQREQAKFAPLFEREVTQSTQFLQQEQAEVAVTAGSIRNGDWFTAGEAMRLLQEQEELTKWVKEKVAQTAQRQ</sequence>
<gene>
    <name evidence="1" type="ORF">TNIN_270201</name>
</gene>
<dbReference type="EMBL" id="BMAV01005741">
    <property type="protein sequence ID" value="GFY47061.1"/>
    <property type="molecule type" value="Genomic_DNA"/>
</dbReference>
<comment type="caution">
    <text evidence="1">The sequence shown here is derived from an EMBL/GenBank/DDBJ whole genome shotgun (WGS) entry which is preliminary data.</text>
</comment>
<proteinExistence type="predicted"/>
<evidence type="ECO:0000313" key="1">
    <source>
        <dbReference type="EMBL" id="GFY47061.1"/>
    </source>
</evidence>
<protein>
    <submittedName>
        <fullName evidence="1">Uncharacterized protein</fullName>
    </submittedName>
</protein>
<keyword evidence="2" id="KW-1185">Reference proteome</keyword>
<dbReference type="Proteomes" id="UP000886998">
    <property type="component" value="Unassembled WGS sequence"/>
</dbReference>
<name>A0A8X6X6H0_9ARAC</name>
<evidence type="ECO:0000313" key="2">
    <source>
        <dbReference type="Proteomes" id="UP000886998"/>
    </source>
</evidence>
<accession>A0A8X6X6H0</accession>
<dbReference type="AlphaFoldDB" id="A0A8X6X6H0"/>
<organism evidence="1 2">
    <name type="scientific">Trichonephila inaurata madagascariensis</name>
    <dbReference type="NCBI Taxonomy" id="2747483"/>
    <lineage>
        <taxon>Eukaryota</taxon>
        <taxon>Metazoa</taxon>
        <taxon>Ecdysozoa</taxon>
        <taxon>Arthropoda</taxon>
        <taxon>Chelicerata</taxon>
        <taxon>Arachnida</taxon>
        <taxon>Araneae</taxon>
        <taxon>Araneomorphae</taxon>
        <taxon>Entelegynae</taxon>
        <taxon>Araneoidea</taxon>
        <taxon>Nephilidae</taxon>
        <taxon>Trichonephila</taxon>
        <taxon>Trichonephila inaurata</taxon>
    </lineage>
</organism>